<feature type="region of interest" description="Disordered" evidence="10">
    <location>
        <begin position="407"/>
        <end position="454"/>
    </location>
</feature>
<comment type="subcellular location">
    <subcellularLocation>
        <location evidence="1">Mitochondrion membrane</location>
        <topology evidence="1">Multi-pass membrane protein</topology>
    </subcellularLocation>
</comment>
<feature type="repeat" description="Solcar" evidence="8">
    <location>
        <begin position="226"/>
        <end position="316"/>
    </location>
</feature>
<feature type="compositionally biased region" description="Basic and acidic residues" evidence="10">
    <location>
        <begin position="360"/>
        <end position="377"/>
    </location>
</feature>
<feature type="compositionally biased region" description="Acidic residues" evidence="10">
    <location>
        <begin position="413"/>
        <end position="426"/>
    </location>
</feature>
<evidence type="ECO:0000256" key="2">
    <source>
        <dbReference type="ARBA" id="ARBA00006375"/>
    </source>
</evidence>
<protein>
    <recommendedName>
        <fullName evidence="13">Mitoferrin-like</fullName>
    </recommendedName>
</protein>
<dbReference type="GO" id="GO:0031966">
    <property type="term" value="C:mitochondrial membrane"/>
    <property type="evidence" value="ECO:0007669"/>
    <property type="project" value="UniProtKB-SubCell"/>
</dbReference>
<dbReference type="GO" id="GO:0048250">
    <property type="term" value="P:iron import into the mitochondrion"/>
    <property type="evidence" value="ECO:0007669"/>
    <property type="project" value="TreeGrafter"/>
</dbReference>
<evidence type="ECO:0000256" key="8">
    <source>
        <dbReference type="PROSITE-ProRule" id="PRU00282"/>
    </source>
</evidence>
<evidence type="ECO:0000256" key="5">
    <source>
        <dbReference type="ARBA" id="ARBA00022989"/>
    </source>
</evidence>
<name>A0A9Q0KHK8_9MAGN</name>
<dbReference type="Pfam" id="PF06910">
    <property type="entry name" value="MEA1"/>
    <property type="match status" value="1"/>
</dbReference>
<feature type="compositionally biased region" description="Acidic residues" evidence="10">
    <location>
        <begin position="348"/>
        <end position="359"/>
    </location>
</feature>
<feature type="compositionally biased region" description="Polar residues" evidence="10">
    <location>
        <begin position="324"/>
        <end position="335"/>
    </location>
</feature>
<keyword evidence="6" id="KW-0496">Mitochondrion</keyword>
<sequence>MATDASPKFQNPDFRPVPQAPDYHHPDVTVSHHDGLEFWQYMIAGSIAGCVEHMAMFPVDTLKTRMQALGPCPAKTVGLREALGSILKHEGPIGLYRGIGAMGLGAGPAHAVYFSIYEACKKVFSRGNPNNSVAHAASGVFATVASDAVLTPMDVVKQRLQLRDSPYKGVVDCIKRVIREEGISGFYASYRTTVLMNAPFTAVHFATYEAAKRALMEISPEDVSDERLIVHATAGAAAGALAAGVTTPLDVVKTQLQCQGVCGCDRYSNNSISSVIQTIVRKEGYAGLMRGWKARMLFHAPAAAICWFCPSIMAISTDPYFQENGGSDSDSNCTDDSPDYYQPISAVEDQDDVSDQENSSEDKGDHDPGSNHFDSFRPENPNFYQFSNGSVSVHRAENGIAALQLNGHIHGSDDDDEEEEEEEEEEQRMGETTDSAIATAFREDESSRNSPMTPENAMRIMDAMRGVSFGGLTPDWARHVPEDRWIDQLRRLREPPSTTTTTTATTQN</sequence>
<organism evidence="11 12">
    <name type="scientific">Protea cynaroides</name>
    <dbReference type="NCBI Taxonomy" id="273540"/>
    <lineage>
        <taxon>Eukaryota</taxon>
        <taxon>Viridiplantae</taxon>
        <taxon>Streptophyta</taxon>
        <taxon>Embryophyta</taxon>
        <taxon>Tracheophyta</taxon>
        <taxon>Spermatophyta</taxon>
        <taxon>Magnoliopsida</taxon>
        <taxon>Proteales</taxon>
        <taxon>Proteaceae</taxon>
        <taxon>Protea</taxon>
    </lineage>
</organism>
<accession>A0A9Q0KHK8</accession>
<dbReference type="Pfam" id="PF00153">
    <property type="entry name" value="Mito_carr"/>
    <property type="match status" value="3"/>
</dbReference>
<dbReference type="SUPFAM" id="SSF103506">
    <property type="entry name" value="Mitochondrial carrier"/>
    <property type="match status" value="1"/>
</dbReference>
<evidence type="ECO:0000256" key="9">
    <source>
        <dbReference type="RuleBase" id="RU000488"/>
    </source>
</evidence>
<keyword evidence="5" id="KW-1133">Transmembrane helix</keyword>
<dbReference type="Proteomes" id="UP001141806">
    <property type="component" value="Unassembled WGS sequence"/>
</dbReference>
<evidence type="ECO:0000256" key="10">
    <source>
        <dbReference type="SAM" id="MobiDB-lite"/>
    </source>
</evidence>
<comment type="caution">
    <text evidence="11">The sequence shown here is derived from an EMBL/GenBank/DDBJ whole genome shotgun (WGS) entry which is preliminary data.</text>
</comment>
<feature type="region of interest" description="Disordered" evidence="10">
    <location>
        <begin position="323"/>
        <end position="342"/>
    </location>
</feature>
<dbReference type="PANTHER" id="PTHR45758">
    <property type="entry name" value="MITOFERRIN-1-RELATED"/>
    <property type="match status" value="1"/>
</dbReference>
<dbReference type="Gene3D" id="1.50.40.10">
    <property type="entry name" value="Mitochondrial carrier domain"/>
    <property type="match status" value="2"/>
</dbReference>
<comment type="similarity">
    <text evidence="2 9">Belongs to the mitochondrial carrier (TC 2.A.29) family.</text>
</comment>
<feature type="repeat" description="Solcar" evidence="8">
    <location>
        <begin position="130"/>
        <end position="214"/>
    </location>
</feature>
<evidence type="ECO:0000256" key="7">
    <source>
        <dbReference type="ARBA" id="ARBA00023136"/>
    </source>
</evidence>
<evidence type="ECO:0000256" key="6">
    <source>
        <dbReference type="ARBA" id="ARBA00023128"/>
    </source>
</evidence>
<dbReference type="AlphaFoldDB" id="A0A9Q0KHK8"/>
<dbReference type="OrthoDB" id="276989at2759"/>
<dbReference type="GO" id="GO:0015093">
    <property type="term" value="F:ferrous iron transmembrane transporter activity"/>
    <property type="evidence" value="ECO:0007669"/>
    <property type="project" value="TreeGrafter"/>
</dbReference>
<evidence type="ECO:0000256" key="1">
    <source>
        <dbReference type="ARBA" id="ARBA00004225"/>
    </source>
</evidence>
<feature type="repeat" description="Solcar" evidence="8">
    <location>
        <begin position="36"/>
        <end position="123"/>
    </location>
</feature>
<feature type="region of interest" description="Disordered" evidence="10">
    <location>
        <begin position="347"/>
        <end position="381"/>
    </location>
</feature>
<evidence type="ECO:0000313" key="12">
    <source>
        <dbReference type="Proteomes" id="UP001141806"/>
    </source>
</evidence>
<dbReference type="InterPro" id="IPR018108">
    <property type="entry name" value="MCP_transmembrane"/>
</dbReference>
<evidence type="ECO:0000313" key="11">
    <source>
        <dbReference type="EMBL" id="KAJ4970609.1"/>
    </source>
</evidence>
<dbReference type="PROSITE" id="PS50920">
    <property type="entry name" value="SOLCAR"/>
    <property type="match status" value="3"/>
</dbReference>
<keyword evidence="7 8" id="KW-0472">Membrane</keyword>
<feature type="region of interest" description="Disordered" evidence="10">
    <location>
        <begin position="1"/>
        <end position="26"/>
    </location>
</feature>
<keyword evidence="12" id="KW-1185">Reference proteome</keyword>
<dbReference type="InterPro" id="IPR023395">
    <property type="entry name" value="MCP_dom_sf"/>
</dbReference>
<proteinExistence type="inferred from homology"/>
<evidence type="ECO:0008006" key="13">
    <source>
        <dbReference type="Google" id="ProtNLM"/>
    </source>
</evidence>
<evidence type="ECO:0000256" key="3">
    <source>
        <dbReference type="ARBA" id="ARBA00022448"/>
    </source>
</evidence>
<keyword evidence="4 8" id="KW-0812">Transmembrane</keyword>
<dbReference type="EMBL" id="JAMYWD010000005">
    <property type="protein sequence ID" value="KAJ4970609.1"/>
    <property type="molecule type" value="Genomic_DNA"/>
</dbReference>
<gene>
    <name evidence="11" type="ORF">NE237_003708</name>
</gene>
<reference evidence="11" key="1">
    <citation type="journal article" date="2023" name="Plant J.">
        <title>The genome of the king protea, Protea cynaroides.</title>
        <authorList>
            <person name="Chang J."/>
            <person name="Duong T.A."/>
            <person name="Schoeman C."/>
            <person name="Ma X."/>
            <person name="Roodt D."/>
            <person name="Barker N."/>
            <person name="Li Z."/>
            <person name="Van de Peer Y."/>
            <person name="Mizrachi E."/>
        </authorList>
    </citation>
    <scope>NUCLEOTIDE SEQUENCE</scope>
    <source>
        <tissue evidence="11">Young leaves</tissue>
    </source>
</reference>
<dbReference type="PANTHER" id="PTHR45758:SF11">
    <property type="entry name" value="MITOCHONDRIAL SUBSTRATE CARRIER FAMILY PROTEIN"/>
    <property type="match status" value="1"/>
</dbReference>
<keyword evidence="3 9" id="KW-0813">Transport</keyword>
<evidence type="ECO:0000256" key="4">
    <source>
        <dbReference type="ARBA" id="ARBA00022692"/>
    </source>
</evidence>